<protein>
    <submittedName>
        <fullName evidence="1">Putative ovule protein</fullName>
    </submittedName>
</protein>
<reference evidence="1" key="1">
    <citation type="submission" date="2015-12" db="EMBL/GenBank/DDBJ databases">
        <title>Gene expression during late stages of embryo sac development: a critical building block for successful pollen-pistil interactions.</title>
        <authorList>
            <person name="Liu Y."/>
            <person name="Joly V."/>
            <person name="Sabar M."/>
            <person name="Matton D.P."/>
        </authorList>
    </citation>
    <scope>NUCLEOTIDE SEQUENCE</scope>
</reference>
<name>A0A0V0H5I7_SOLCH</name>
<dbReference type="EMBL" id="GEDG01020315">
    <property type="protein sequence ID" value="JAP19224.1"/>
    <property type="molecule type" value="Transcribed_RNA"/>
</dbReference>
<dbReference type="EMBL" id="GEDG01025017">
    <property type="protein sequence ID" value="JAP15544.1"/>
    <property type="molecule type" value="Transcribed_RNA"/>
</dbReference>
<proteinExistence type="predicted"/>
<sequence>MDIYCQLSFNLVIQVQVNKIQNMETGNVSNARLPHHGPSTNNTCIKRGFIIPWDTSKINNQHKLVTLLFTHETNKPLAIIIIC</sequence>
<organism evidence="1">
    <name type="scientific">Solanum chacoense</name>
    <name type="common">Chaco potato</name>
    <dbReference type="NCBI Taxonomy" id="4108"/>
    <lineage>
        <taxon>Eukaryota</taxon>
        <taxon>Viridiplantae</taxon>
        <taxon>Streptophyta</taxon>
        <taxon>Embryophyta</taxon>
        <taxon>Tracheophyta</taxon>
        <taxon>Spermatophyta</taxon>
        <taxon>Magnoliopsida</taxon>
        <taxon>eudicotyledons</taxon>
        <taxon>Gunneridae</taxon>
        <taxon>Pentapetalae</taxon>
        <taxon>asterids</taxon>
        <taxon>lamiids</taxon>
        <taxon>Solanales</taxon>
        <taxon>Solanaceae</taxon>
        <taxon>Solanoideae</taxon>
        <taxon>Solaneae</taxon>
        <taxon>Solanum</taxon>
    </lineage>
</organism>
<accession>A0A0V0H5I7</accession>
<evidence type="ECO:0000313" key="1">
    <source>
        <dbReference type="EMBL" id="JAP15544.1"/>
    </source>
</evidence>
<dbReference type="AlphaFoldDB" id="A0A0V0H5I7"/>